<feature type="chain" id="PRO_5005191090" evidence="2">
    <location>
        <begin position="25"/>
        <end position="278"/>
    </location>
</feature>
<reference evidence="3" key="1">
    <citation type="submission" date="2014-11" db="EMBL/GenBank/DDBJ databases">
        <authorList>
            <person name="Otto D Thomas"/>
            <person name="Naeem Raeece"/>
        </authorList>
    </citation>
    <scope>NUCLEOTIDE SEQUENCE</scope>
</reference>
<feature type="region of interest" description="Disordered" evidence="1">
    <location>
        <begin position="249"/>
        <end position="278"/>
    </location>
</feature>
<dbReference type="VEuPathDB" id="CryptoDB:Cvel_25298"/>
<feature type="region of interest" description="Disordered" evidence="1">
    <location>
        <begin position="138"/>
        <end position="205"/>
    </location>
</feature>
<name>A0A0G4H8X8_9ALVE</name>
<protein>
    <submittedName>
        <fullName evidence="3">Uncharacterized protein</fullName>
    </submittedName>
</protein>
<organism evidence="3">
    <name type="scientific">Chromera velia CCMP2878</name>
    <dbReference type="NCBI Taxonomy" id="1169474"/>
    <lineage>
        <taxon>Eukaryota</taxon>
        <taxon>Sar</taxon>
        <taxon>Alveolata</taxon>
        <taxon>Colpodellida</taxon>
        <taxon>Chromeraceae</taxon>
        <taxon>Chromera</taxon>
    </lineage>
</organism>
<keyword evidence="2" id="KW-0732">Signal</keyword>
<dbReference type="EMBL" id="CDMZ01002033">
    <property type="protein sequence ID" value="CEM40420.1"/>
    <property type="molecule type" value="Genomic_DNA"/>
</dbReference>
<gene>
    <name evidence="3" type="ORF">Cvel_25298</name>
</gene>
<evidence type="ECO:0000256" key="1">
    <source>
        <dbReference type="SAM" id="MobiDB-lite"/>
    </source>
</evidence>
<sequence>MLCGWVSFLLGVVAFLSLPWISICQSMLAAQILEFDCTGLKEGTVGRKAWLELQATSIVAEEKFFAEGPVQALKVSLRALQVLSVDPSIPSACPVAASRLFLKAMRFAVAAGQPSRARLLSQIANLFKLQAMSRSVTQCNKKDNEGLQQGKNKTSTASVSSSSSCPAVDGGGTHMGESLPPHSSSSCSTDGVERGNQGSKEANPECEGLQRIWDPHLQSQLSLALIHLGVRGGAGDPASAISWLNHLSMKQQQRQQGGGALQGGGERKKPRIEVRSQE</sequence>
<feature type="signal peptide" evidence="2">
    <location>
        <begin position="1"/>
        <end position="24"/>
    </location>
</feature>
<accession>A0A0G4H8X8</accession>
<proteinExistence type="predicted"/>
<feature type="compositionally biased region" description="Low complexity" evidence="1">
    <location>
        <begin position="154"/>
        <end position="164"/>
    </location>
</feature>
<feature type="compositionally biased region" description="Basic and acidic residues" evidence="1">
    <location>
        <begin position="265"/>
        <end position="278"/>
    </location>
</feature>
<evidence type="ECO:0000256" key="2">
    <source>
        <dbReference type="SAM" id="SignalP"/>
    </source>
</evidence>
<dbReference type="AlphaFoldDB" id="A0A0G4H8X8"/>
<evidence type="ECO:0000313" key="3">
    <source>
        <dbReference type="EMBL" id="CEM40420.1"/>
    </source>
</evidence>